<evidence type="ECO:0000256" key="6">
    <source>
        <dbReference type="ARBA" id="ARBA00022729"/>
    </source>
</evidence>
<dbReference type="SUPFAM" id="SSF57196">
    <property type="entry name" value="EGF/Laminin"/>
    <property type="match status" value="1"/>
</dbReference>
<evidence type="ECO:0000256" key="4">
    <source>
        <dbReference type="ARBA" id="ARBA00022525"/>
    </source>
</evidence>
<evidence type="ECO:0000256" key="2">
    <source>
        <dbReference type="ARBA" id="ARBA00004613"/>
    </source>
</evidence>
<dbReference type="PROSITE" id="PS50026">
    <property type="entry name" value="EGF_3"/>
    <property type="match status" value="1"/>
</dbReference>
<reference evidence="14 15" key="1">
    <citation type="submission" date="2020-06" db="EMBL/GenBank/DDBJ databases">
        <authorList>
            <person name="Li R."/>
            <person name="Bekaert M."/>
        </authorList>
    </citation>
    <scope>NUCLEOTIDE SEQUENCE [LARGE SCALE GENOMIC DNA]</scope>
    <source>
        <strain evidence="15">wild</strain>
    </source>
</reference>
<keyword evidence="5 11" id="KW-0245">EGF-like domain</keyword>
<evidence type="ECO:0008006" key="16">
    <source>
        <dbReference type="Google" id="ProtNLM"/>
    </source>
</evidence>
<evidence type="ECO:0000313" key="15">
    <source>
        <dbReference type="Proteomes" id="UP000507470"/>
    </source>
</evidence>
<evidence type="ECO:0000256" key="3">
    <source>
        <dbReference type="ARBA" id="ARBA00022490"/>
    </source>
</evidence>
<dbReference type="AlphaFoldDB" id="A0A6J7ZWS1"/>
<keyword evidence="9 11" id="KW-1015">Disulfide bond</keyword>
<dbReference type="FunFam" id="2.10.25.10:FF:000425">
    <property type="entry name" value="Eyes shut homolog"/>
    <property type="match status" value="1"/>
</dbReference>
<dbReference type="InterPro" id="IPR035914">
    <property type="entry name" value="Sperma_CUB_dom_sf"/>
</dbReference>
<dbReference type="OrthoDB" id="6160492at2759"/>
<evidence type="ECO:0000256" key="1">
    <source>
        <dbReference type="ARBA" id="ARBA00004496"/>
    </source>
</evidence>
<organism evidence="14 15">
    <name type="scientific">Mytilus coruscus</name>
    <name type="common">Sea mussel</name>
    <dbReference type="NCBI Taxonomy" id="42192"/>
    <lineage>
        <taxon>Eukaryota</taxon>
        <taxon>Metazoa</taxon>
        <taxon>Spiralia</taxon>
        <taxon>Lophotrochozoa</taxon>
        <taxon>Mollusca</taxon>
        <taxon>Bivalvia</taxon>
        <taxon>Autobranchia</taxon>
        <taxon>Pteriomorphia</taxon>
        <taxon>Mytilida</taxon>
        <taxon>Mytiloidea</taxon>
        <taxon>Mytilidae</taxon>
        <taxon>Mytilinae</taxon>
        <taxon>Mytilus</taxon>
    </lineage>
</organism>
<comment type="caution">
    <text evidence="11">Lacks conserved residue(s) required for the propagation of feature annotation.</text>
</comment>
<dbReference type="InterPro" id="IPR000152">
    <property type="entry name" value="EGF-type_Asp/Asn_hydroxyl_site"/>
</dbReference>
<evidence type="ECO:0000259" key="13">
    <source>
        <dbReference type="PROSITE" id="PS50026"/>
    </source>
</evidence>
<dbReference type="PANTHER" id="PTHR24251">
    <property type="entry name" value="OVOCHYMASE-RELATED"/>
    <property type="match status" value="1"/>
</dbReference>
<dbReference type="InterPro" id="IPR000859">
    <property type="entry name" value="CUB_dom"/>
</dbReference>
<keyword evidence="8" id="KW-0106">Calcium</keyword>
<evidence type="ECO:0000256" key="11">
    <source>
        <dbReference type="PROSITE-ProRule" id="PRU00076"/>
    </source>
</evidence>
<evidence type="ECO:0000256" key="5">
    <source>
        <dbReference type="ARBA" id="ARBA00022536"/>
    </source>
</evidence>
<evidence type="ECO:0000256" key="7">
    <source>
        <dbReference type="ARBA" id="ARBA00022737"/>
    </source>
</evidence>
<evidence type="ECO:0000256" key="8">
    <source>
        <dbReference type="ARBA" id="ARBA00022837"/>
    </source>
</evidence>
<dbReference type="Pfam" id="PF00431">
    <property type="entry name" value="CUB"/>
    <property type="match status" value="1"/>
</dbReference>
<dbReference type="CDD" id="cd00041">
    <property type="entry name" value="CUB"/>
    <property type="match status" value="1"/>
</dbReference>
<dbReference type="SMART" id="SM00042">
    <property type="entry name" value="CUB"/>
    <property type="match status" value="1"/>
</dbReference>
<keyword evidence="3" id="KW-0963">Cytoplasm</keyword>
<keyword evidence="7" id="KW-0677">Repeat</keyword>
<dbReference type="SMART" id="SM00179">
    <property type="entry name" value="EGF_CA"/>
    <property type="match status" value="1"/>
</dbReference>
<dbReference type="Pfam" id="PF00008">
    <property type="entry name" value="EGF"/>
    <property type="match status" value="1"/>
</dbReference>
<dbReference type="PANTHER" id="PTHR24251:SF37">
    <property type="entry name" value="CUB DOMAIN-CONTAINING PROTEIN"/>
    <property type="match status" value="1"/>
</dbReference>
<evidence type="ECO:0000256" key="10">
    <source>
        <dbReference type="ARBA" id="ARBA00023180"/>
    </source>
</evidence>
<keyword evidence="4" id="KW-0964">Secreted</keyword>
<sequence>MVDNYRCICPDGYHGDHCENKPCDVNPCRNNGICRNMFSGYKCICAGGYDGDNCEWNYRYFTDTSGILSSPNYPGNYTNNLRYKYFIRLQAGQSITPTFSRIITEKCCDHVQVFEGSTISDPPLLKLSGSSYSSTTVQSTSNNMLVVFTSDGSIIDRGFTATYSSHS</sequence>
<name>A0A6J7ZWS1_MYTCO</name>
<keyword evidence="6" id="KW-0732">Signal</keyword>
<evidence type="ECO:0000256" key="9">
    <source>
        <dbReference type="ARBA" id="ARBA00023157"/>
    </source>
</evidence>
<dbReference type="PROSITE" id="PS00010">
    <property type="entry name" value="ASX_HYDROXYL"/>
    <property type="match status" value="1"/>
</dbReference>
<dbReference type="Gene3D" id="2.60.120.290">
    <property type="entry name" value="Spermadhesin, CUB domain"/>
    <property type="match status" value="1"/>
</dbReference>
<protein>
    <recommendedName>
        <fullName evidence="16">CUBN</fullName>
    </recommendedName>
</protein>
<dbReference type="Gene3D" id="2.10.25.10">
    <property type="entry name" value="Laminin"/>
    <property type="match status" value="2"/>
</dbReference>
<proteinExistence type="predicted"/>
<feature type="domain" description="EGF-like" evidence="13">
    <location>
        <begin position="19"/>
        <end position="55"/>
    </location>
</feature>
<dbReference type="GO" id="GO:0005509">
    <property type="term" value="F:calcium ion binding"/>
    <property type="evidence" value="ECO:0007669"/>
    <property type="project" value="InterPro"/>
</dbReference>
<dbReference type="GO" id="GO:0005576">
    <property type="term" value="C:extracellular region"/>
    <property type="evidence" value="ECO:0007669"/>
    <property type="project" value="UniProtKB-SubCell"/>
</dbReference>
<evidence type="ECO:0000259" key="12">
    <source>
        <dbReference type="PROSITE" id="PS01180"/>
    </source>
</evidence>
<dbReference type="InterPro" id="IPR001881">
    <property type="entry name" value="EGF-like_Ca-bd_dom"/>
</dbReference>
<accession>A0A6J7ZWS1</accession>
<gene>
    <name evidence="14" type="ORF">MCOR_318</name>
</gene>
<dbReference type="SMART" id="SM00181">
    <property type="entry name" value="EGF"/>
    <property type="match status" value="1"/>
</dbReference>
<keyword evidence="10" id="KW-0325">Glycoprotein</keyword>
<dbReference type="PROSITE" id="PS01186">
    <property type="entry name" value="EGF_2"/>
    <property type="match status" value="1"/>
</dbReference>
<feature type="disulfide bond" evidence="11">
    <location>
        <begin position="45"/>
        <end position="54"/>
    </location>
</feature>
<dbReference type="EMBL" id="CACVKT020000092">
    <property type="protein sequence ID" value="CAC5355809.1"/>
    <property type="molecule type" value="Genomic_DNA"/>
</dbReference>
<dbReference type="CDD" id="cd00054">
    <property type="entry name" value="EGF_CA"/>
    <property type="match status" value="1"/>
</dbReference>
<feature type="domain" description="CUB" evidence="12">
    <location>
        <begin position="45"/>
        <end position="166"/>
    </location>
</feature>
<dbReference type="PROSITE" id="PS00022">
    <property type="entry name" value="EGF_1"/>
    <property type="match status" value="1"/>
</dbReference>
<evidence type="ECO:0000313" key="14">
    <source>
        <dbReference type="EMBL" id="CAC5355809.1"/>
    </source>
</evidence>
<dbReference type="InterPro" id="IPR000742">
    <property type="entry name" value="EGF"/>
</dbReference>
<keyword evidence="15" id="KW-1185">Reference proteome</keyword>
<dbReference type="GO" id="GO:0005737">
    <property type="term" value="C:cytoplasm"/>
    <property type="evidence" value="ECO:0007669"/>
    <property type="project" value="UniProtKB-SubCell"/>
</dbReference>
<comment type="subcellular location">
    <subcellularLocation>
        <location evidence="1">Cytoplasm</location>
    </subcellularLocation>
    <subcellularLocation>
        <location evidence="2">Secreted</location>
    </subcellularLocation>
</comment>
<dbReference type="Proteomes" id="UP000507470">
    <property type="component" value="Unassembled WGS sequence"/>
</dbReference>
<dbReference type="SUPFAM" id="SSF49854">
    <property type="entry name" value="Spermadhesin, CUB domain"/>
    <property type="match status" value="1"/>
</dbReference>
<dbReference type="PROSITE" id="PS01180">
    <property type="entry name" value="CUB"/>
    <property type="match status" value="1"/>
</dbReference>